<dbReference type="AlphaFoldDB" id="R0GNN4"/>
<dbReference type="InterPro" id="IPR006626">
    <property type="entry name" value="PbH1"/>
</dbReference>
<proteinExistence type="inferred from homology"/>
<keyword evidence="12" id="KW-1185">Reference proteome</keyword>
<dbReference type="GO" id="GO:0004650">
    <property type="term" value="F:polygalacturonase activity"/>
    <property type="evidence" value="ECO:0007669"/>
    <property type="project" value="InterPro"/>
</dbReference>
<evidence type="ECO:0008006" key="13">
    <source>
        <dbReference type="Google" id="ProtNLM"/>
    </source>
</evidence>
<keyword evidence="5 9" id="KW-0378">Hydrolase</keyword>
<dbReference type="Proteomes" id="UP000029121">
    <property type="component" value="Unassembled WGS sequence"/>
</dbReference>
<evidence type="ECO:0000256" key="10">
    <source>
        <dbReference type="SAM" id="SignalP"/>
    </source>
</evidence>
<comment type="similarity">
    <text evidence="2 9">Belongs to the glycosyl hydrolase 28 family.</text>
</comment>
<comment type="subcellular location">
    <subcellularLocation>
        <location evidence="1">Secreted</location>
        <location evidence="1">Cell wall</location>
    </subcellularLocation>
</comment>
<evidence type="ECO:0000313" key="12">
    <source>
        <dbReference type="Proteomes" id="UP000029121"/>
    </source>
</evidence>
<dbReference type="OrthoDB" id="187139at2759"/>
<keyword evidence="3" id="KW-0134">Cell wall</keyword>
<keyword evidence="7" id="KW-0961">Cell wall biogenesis/degradation</keyword>
<evidence type="ECO:0000256" key="3">
    <source>
        <dbReference type="ARBA" id="ARBA00022512"/>
    </source>
</evidence>
<gene>
    <name evidence="11" type="ORF">CARUB_v10011686mg</name>
</gene>
<dbReference type="InterPro" id="IPR012334">
    <property type="entry name" value="Pectin_lyas_fold"/>
</dbReference>
<dbReference type="STRING" id="81985.R0GNN4"/>
<evidence type="ECO:0000256" key="5">
    <source>
        <dbReference type="ARBA" id="ARBA00022801"/>
    </source>
</evidence>
<dbReference type="PROSITE" id="PS00502">
    <property type="entry name" value="POLYGALACTURONASE"/>
    <property type="match status" value="1"/>
</dbReference>
<dbReference type="Pfam" id="PF00295">
    <property type="entry name" value="Glyco_hydro_28"/>
    <property type="match status" value="1"/>
</dbReference>
<evidence type="ECO:0000256" key="7">
    <source>
        <dbReference type="ARBA" id="ARBA00023316"/>
    </source>
</evidence>
<feature type="active site" evidence="8">
    <location>
        <position position="247"/>
    </location>
</feature>
<dbReference type="PANTHER" id="PTHR31375">
    <property type="match status" value="1"/>
</dbReference>
<evidence type="ECO:0000256" key="2">
    <source>
        <dbReference type="ARBA" id="ARBA00008834"/>
    </source>
</evidence>
<evidence type="ECO:0000256" key="8">
    <source>
        <dbReference type="PROSITE-ProRule" id="PRU10052"/>
    </source>
</evidence>
<organism evidence="11 12">
    <name type="scientific">Capsella rubella</name>
    <dbReference type="NCBI Taxonomy" id="81985"/>
    <lineage>
        <taxon>Eukaryota</taxon>
        <taxon>Viridiplantae</taxon>
        <taxon>Streptophyta</taxon>
        <taxon>Embryophyta</taxon>
        <taxon>Tracheophyta</taxon>
        <taxon>Spermatophyta</taxon>
        <taxon>Magnoliopsida</taxon>
        <taxon>eudicotyledons</taxon>
        <taxon>Gunneridae</taxon>
        <taxon>Pentapetalae</taxon>
        <taxon>rosids</taxon>
        <taxon>malvids</taxon>
        <taxon>Brassicales</taxon>
        <taxon>Brassicaceae</taxon>
        <taxon>Camelineae</taxon>
        <taxon>Capsella</taxon>
    </lineage>
</organism>
<dbReference type="eggNOG" id="ENOG502QRSR">
    <property type="taxonomic scope" value="Eukaryota"/>
</dbReference>
<dbReference type="Gene3D" id="2.160.20.10">
    <property type="entry name" value="Single-stranded right-handed beta-helix, Pectin lyase-like"/>
    <property type="match status" value="1"/>
</dbReference>
<feature type="signal peptide" evidence="10">
    <location>
        <begin position="1"/>
        <end position="23"/>
    </location>
</feature>
<accession>R0GNN4</accession>
<keyword evidence="6 9" id="KW-0326">Glycosidase</keyword>
<feature type="chain" id="PRO_5004341337" description="Pectate lyase superfamily protein domain-containing protein" evidence="10">
    <location>
        <begin position="24"/>
        <end position="293"/>
    </location>
</feature>
<dbReference type="SUPFAM" id="SSF51126">
    <property type="entry name" value="Pectin lyase-like"/>
    <property type="match status" value="1"/>
</dbReference>
<keyword evidence="4" id="KW-0964">Secreted</keyword>
<dbReference type="KEGG" id="crb:17898869"/>
<evidence type="ECO:0000313" key="11">
    <source>
        <dbReference type="EMBL" id="EOA37512.1"/>
    </source>
</evidence>
<evidence type="ECO:0000256" key="4">
    <source>
        <dbReference type="ARBA" id="ARBA00022525"/>
    </source>
</evidence>
<dbReference type="InterPro" id="IPR000743">
    <property type="entry name" value="Glyco_hydro_28"/>
</dbReference>
<reference evidence="12" key="1">
    <citation type="journal article" date="2013" name="Nat. Genet.">
        <title>The Capsella rubella genome and the genomic consequences of rapid mating system evolution.</title>
        <authorList>
            <person name="Slotte T."/>
            <person name="Hazzouri K.M."/>
            <person name="Agren J.A."/>
            <person name="Koenig D."/>
            <person name="Maumus F."/>
            <person name="Guo Y.L."/>
            <person name="Steige K."/>
            <person name="Platts A.E."/>
            <person name="Escobar J.S."/>
            <person name="Newman L.K."/>
            <person name="Wang W."/>
            <person name="Mandakova T."/>
            <person name="Vello E."/>
            <person name="Smith L.M."/>
            <person name="Henz S.R."/>
            <person name="Steffen J."/>
            <person name="Takuno S."/>
            <person name="Brandvain Y."/>
            <person name="Coop G."/>
            <person name="Andolfatto P."/>
            <person name="Hu T.T."/>
            <person name="Blanchette M."/>
            <person name="Clark R.M."/>
            <person name="Quesneville H."/>
            <person name="Nordborg M."/>
            <person name="Gaut B.S."/>
            <person name="Lysak M.A."/>
            <person name="Jenkins J."/>
            <person name="Grimwood J."/>
            <person name="Chapman J."/>
            <person name="Prochnik S."/>
            <person name="Shu S."/>
            <person name="Rokhsar D."/>
            <person name="Schmutz J."/>
            <person name="Weigel D."/>
            <person name="Wright S.I."/>
        </authorList>
    </citation>
    <scope>NUCLEOTIDE SEQUENCE [LARGE SCALE GENOMIC DNA]</scope>
    <source>
        <strain evidence="12">cv. Monte Gargano</strain>
    </source>
</reference>
<name>R0GNN4_9BRAS</name>
<dbReference type="InterPro" id="IPR011050">
    <property type="entry name" value="Pectin_lyase_fold/virulence"/>
</dbReference>
<evidence type="ECO:0000256" key="1">
    <source>
        <dbReference type="ARBA" id="ARBA00004191"/>
    </source>
</evidence>
<sequence length="293" mass="31716">MACIDFVFKVSGLTMLFIVGTTSLPTTVPKVFDVQRYGAKGDGKTDNTNAFTNTWEDACTWNGPSKMYIPNGRFYLGAVSFAGPCTAGSISFVIDGTLLAPPNNNDIKKETWINFRYIEYLTVSGSGTLDGQGQMSWSLNDCRKNEFCPKLAINMGFDFVKKSRLEGITSLNSKAGHFNFFSVDHFNITGVNIKAPGDSPNTDGIKIALSSNIRISNTNISTGDDCIAMLSGNNNFDIYNVTCGPGHGISIGSLGKNKDEKNVNGLTVRDTVFIGTTDGIRIKTWESSVSTIL</sequence>
<dbReference type="SMART" id="SM00710">
    <property type="entry name" value="PbH1"/>
    <property type="match status" value="3"/>
</dbReference>
<evidence type="ECO:0000256" key="6">
    <source>
        <dbReference type="ARBA" id="ARBA00023295"/>
    </source>
</evidence>
<dbReference type="EMBL" id="KB870805">
    <property type="protein sequence ID" value="EOA37512.1"/>
    <property type="molecule type" value="Genomic_DNA"/>
</dbReference>
<keyword evidence="10" id="KW-0732">Signal</keyword>
<dbReference type="GO" id="GO:0005975">
    <property type="term" value="P:carbohydrate metabolic process"/>
    <property type="evidence" value="ECO:0007669"/>
    <property type="project" value="InterPro"/>
</dbReference>
<protein>
    <recommendedName>
        <fullName evidence="13">Pectate lyase superfamily protein domain-containing protein</fullName>
    </recommendedName>
</protein>
<feature type="non-terminal residue" evidence="11">
    <location>
        <position position="293"/>
    </location>
</feature>
<evidence type="ECO:0000256" key="9">
    <source>
        <dbReference type="RuleBase" id="RU361169"/>
    </source>
</evidence>
<dbReference type="GO" id="GO:0071555">
    <property type="term" value="P:cell wall organization"/>
    <property type="evidence" value="ECO:0007669"/>
    <property type="project" value="UniProtKB-KW"/>
</dbReference>